<dbReference type="SUPFAM" id="SSF53597">
    <property type="entry name" value="Dihydrofolate reductase-like"/>
    <property type="match status" value="1"/>
</dbReference>
<evidence type="ECO:0000256" key="2">
    <source>
        <dbReference type="ARBA" id="ARBA00012856"/>
    </source>
</evidence>
<keyword evidence="4" id="KW-0554">One-carbon metabolism</keyword>
<dbReference type="PROSITE" id="PS51330">
    <property type="entry name" value="DHFR_2"/>
    <property type="match status" value="1"/>
</dbReference>
<dbReference type="InterPro" id="IPR024072">
    <property type="entry name" value="DHFR-like_dom_sf"/>
</dbReference>
<dbReference type="GeneID" id="38774887"/>
<dbReference type="UniPathway" id="UPA00077">
    <property type="reaction ID" value="UER00158"/>
</dbReference>
<organism evidence="9 10">
    <name type="scientific">Sparassis crispa</name>
    <dbReference type="NCBI Taxonomy" id="139825"/>
    <lineage>
        <taxon>Eukaryota</taxon>
        <taxon>Fungi</taxon>
        <taxon>Dikarya</taxon>
        <taxon>Basidiomycota</taxon>
        <taxon>Agaricomycotina</taxon>
        <taxon>Agaricomycetes</taxon>
        <taxon>Polyporales</taxon>
        <taxon>Sparassidaceae</taxon>
        <taxon>Sparassis</taxon>
    </lineage>
</organism>
<protein>
    <recommendedName>
        <fullName evidence="3">Dihydrofolate reductase</fullName>
        <ecNumber evidence="2">1.5.1.3</ecNumber>
    </recommendedName>
</protein>
<dbReference type="CDD" id="cd00209">
    <property type="entry name" value="DHFR"/>
    <property type="match status" value="1"/>
</dbReference>
<keyword evidence="10" id="KW-1185">Reference proteome</keyword>
<comment type="similarity">
    <text evidence="7">Belongs to the dihydrofolate reductase family.</text>
</comment>
<comment type="pathway">
    <text evidence="1">Cofactor biosynthesis; tetrahydrofolate biosynthesis; 5,6,7,8-tetrahydrofolate from 7,8-dihydrofolate: step 1/1.</text>
</comment>
<dbReference type="GO" id="GO:0046654">
    <property type="term" value="P:tetrahydrofolate biosynthetic process"/>
    <property type="evidence" value="ECO:0007669"/>
    <property type="project" value="UniProtKB-UniPathway"/>
</dbReference>
<evidence type="ECO:0000256" key="5">
    <source>
        <dbReference type="ARBA" id="ARBA00022857"/>
    </source>
</evidence>
<dbReference type="RefSeq" id="XP_027608883.1">
    <property type="nucleotide sequence ID" value="XM_027753082.1"/>
</dbReference>
<dbReference type="InterPro" id="IPR001796">
    <property type="entry name" value="DHFR_dom"/>
</dbReference>
<dbReference type="Gene3D" id="3.40.430.10">
    <property type="entry name" value="Dihydrofolate Reductase, subunit A"/>
    <property type="match status" value="1"/>
</dbReference>
<evidence type="ECO:0000259" key="8">
    <source>
        <dbReference type="PROSITE" id="PS51330"/>
    </source>
</evidence>
<dbReference type="Pfam" id="PF00186">
    <property type="entry name" value="DHFR_1"/>
    <property type="match status" value="1"/>
</dbReference>
<accession>A0A401G727</accession>
<dbReference type="AlphaFoldDB" id="A0A401G727"/>
<dbReference type="EC" id="1.5.1.3" evidence="2"/>
<dbReference type="InterPro" id="IPR012259">
    <property type="entry name" value="DHFR"/>
</dbReference>
<keyword evidence="5" id="KW-0521">NADP</keyword>
<evidence type="ECO:0000256" key="1">
    <source>
        <dbReference type="ARBA" id="ARBA00004903"/>
    </source>
</evidence>
<evidence type="ECO:0000313" key="9">
    <source>
        <dbReference type="EMBL" id="GBE77970.1"/>
    </source>
</evidence>
<proteinExistence type="inferred from homology"/>
<dbReference type="GO" id="GO:0046655">
    <property type="term" value="P:folic acid metabolic process"/>
    <property type="evidence" value="ECO:0007669"/>
    <property type="project" value="TreeGrafter"/>
</dbReference>
<dbReference type="GO" id="GO:0046452">
    <property type="term" value="P:dihydrofolate metabolic process"/>
    <property type="evidence" value="ECO:0007669"/>
    <property type="project" value="TreeGrafter"/>
</dbReference>
<sequence>MTRLTIIVAATLTNGIGHNSRLPWRLSKEMAYFARITSNAPEGAMNTVLMGRNTWESIPPKFRPLPKRINVVLSSNKHYELMPSDAATPPVPVYLHSNLQSALARLSHPEWLETPVHRSFVIGGAALYRETLSLSPSSESFVDRILLTRIVSPAFEQCDVHMPDFQSVGVSSDDSLPWRRASHEELQSWAGFDVPAGSQVEAGVEYEFQMWVR</sequence>
<evidence type="ECO:0000256" key="3">
    <source>
        <dbReference type="ARBA" id="ARBA00018886"/>
    </source>
</evidence>
<dbReference type="PROSITE" id="PS00075">
    <property type="entry name" value="DHFR_1"/>
    <property type="match status" value="1"/>
</dbReference>
<dbReference type="PANTHER" id="PTHR48069:SF3">
    <property type="entry name" value="DIHYDROFOLATE REDUCTASE"/>
    <property type="match status" value="1"/>
</dbReference>
<dbReference type="PANTHER" id="PTHR48069">
    <property type="entry name" value="DIHYDROFOLATE REDUCTASE"/>
    <property type="match status" value="1"/>
</dbReference>
<dbReference type="GO" id="GO:0004146">
    <property type="term" value="F:dihydrofolate reductase activity"/>
    <property type="evidence" value="ECO:0007669"/>
    <property type="project" value="UniProtKB-EC"/>
</dbReference>
<gene>
    <name evidence="9" type="ORF">SCP_0108520</name>
</gene>
<evidence type="ECO:0000256" key="4">
    <source>
        <dbReference type="ARBA" id="ARBA00022563"/>
    </source>
</evidence>
<dbReference type="InterPro" id="IPR017925">
    <property type="entry name" value="DHFR_CS"/>
</dbReference>
<dbReference type="EMBL" id="BFAD01000001">
    <property type="protein sequence ID" value="GBE77970.1"/>
    <property type="molecule type" value="Genomic_DNA"/>
</dbReference>
<dbReference type="OrthoDB" id="414698at2759"/>
<dbReference type="InParanoid" id="A0A401G727"/>
<comment type="caution">
    <text evidence="9">The sequence shown here is derived from an EMBL/GenBank/DDBJ whole genome shotgun (WGS) entry which is preliminary data.</text>
</comment>
<dbReference type="PRINTS" id="PR00070">
    <property type="entry name" value="DHFR"/>
</dbReference>
<evidence type="ECO:0000313" key="10">
    <source>
        <dbReference type="Proteomes" id="UP000287166"/>
    </source>
</evidence>
<dbReference type="GO" id="GO:0005739">
    <property type="term" value="C:mitochondrion"/>
    <property type="evidence" value="ECO:0007669"/>
    <property type="project" value="TreeGrafter"/>
</dbReference>
<reference evidence="9 10" key="1">
    <citation type="journal article" date="2018" name="Sci. Rep.">
        <title>Genome sequence of the cauliflower mushroom Sparassis crispa (Hanabiratake) and its association with beneficial usage.</title>
        <authorList>
            <person name="Kiyama R."/>
            <person name="Furutani Y."/>
            <person name="Kawaguchi K."/>
            <person name="Nakanishi T."/>
        </authorList>
    </citation>
    <scope>NUCLEOTIDE SEQUENCE [LARGE SCALE GENOMIC DNA]</scope>
</reference>
<dbReference type="Proteomes" id="UP000287166">
    <property type="component" value="Unassembled WGS sequence"/>
</dbReference>
<keyword evidence="6" id="KW-0560">Oxidoreductase</keyword>
<evidence type="ECO:0000256" key="7">
    <source>
        <dbReference type="RuleBase" id="RU004474"/>
    </source>
</evidence>
<dbReference type="GO" id="GO:0050661">
    <property type="term" value="F:NADP binding"/>
    <property type="evidence" value="ECO:0007669"/>
    <property type="project" value="InterPro"/>
</dbReference>
<dbReference type="STRING" id="139825.A0A401G727"/>
<name>A0A401G727_9APHY</name>
<feature type="domain" description="DHFR" evidence="8">
    <location>
        <begin position="3"/>
        <end position="213"/>
    </location>
</feature>
<evidence type="ECO:0000256" key="6">
    <source>
        <dbReference type="ARBA" id="ARBA00023002"/>
    </source>
</evidence>
<dbReference type="GO" id="GO:0006730">
    <property type="term" value="P:one-carbon metabolic process"/>
    <property type="evidence" value="ECO:0007669"/>
    <property type="project" value="UniProtKB-KW"/>
</dbReference>